<sequence>MNIQGLISLLIVSIVCVEGRLRSSEKILFTGDSSNIGIPKLSHLFREATDSRRNEEVTIDTSKITHIKADYYLRDLGIINRDIIASECRINMNPKYRSILTPYCAQVLTNLLQYNANDVIRVKIEESLMALFKSKEDLSHFQFYDFGSILDPIECLLSYQEFGQIVLSMKFVEAQVEQVLRVTQGDTINTFSDSFALTIPLHGELQCKLGKSKTCIRSNATSKGSTYKLFDS</sequence>
<protein>
    <submittedName>
        <fullName evidence="2">Uncharacterized protein</fullName>
    </submittedName>
</protein>
<keyword evidence="1" id="KW-0732">Signal</keyword>
<dbReference type="GeneID" id="66116996"/>
<evidence type="ECO:0000256" key="1">
    <source>
        <dbReference type="SAM" id="SignalP"/>
    </source>
</evidence>
<dbReference type="Proteomes" id="UP000790833">
    <property type="component" value="Unassembled WGS sequence"/>
</dbReference>
<evidence type="ECO:0000313" key="2">
    <source>
        <dbReference type="EMBL" id="KAG7191271.1"/>
    </source>
</evidence>
<dbReference type="RefSeq" id="XP_043046826.1">
    <property type="nucleotide sequence ID" value="XM_043194325.1"/>
</dbReference>
<dbReference type="OrthoDB" id="4076141at2759"/>
<accession>A0A9P8AG58</accession>
<keyword evidence="3" id="KW-1185">Reference proteome</keyword>
<evidence type="ECO:0000313" key="3">
    <source>
        <dbReference type="Proteomes" id="UP000790833"/>
    </source>
</evidence>
<dbReference type="AlphaFoldDB" id="A0A9P8AG58"/>
<comment type="caution">
    <text evidence="2">The sequence shown here is derived from an EMBL/GenBank/DDBJ whole genome shotgun (WGS) entry which is preliminary data.</text>
</comment>
<gene>
    <name evidence="2" type="ORF">KQ657_003622</name>
</gene>
<name>A0A9P8AG58_9ASCO</name>
<reference evidence="2" key="1">
    <citation type="submission" date="2021-03" db="EMBL/GenBank/DDBJ databases">
        <authorList>
            <person name="Palmer J.M."/>
        </authorList>
    </citation>
    <scope>NUCLEOTIDE SEQUENCE</scope>
    <source>
        <strain evidence="2">ARV_011</strain>
    </source>
</reference>
<feature type="chain" id="PRO_5040347565" evidence="1">
    <location>
        <begin position="20"/>
        <end position="232"/>
    </location>
</feature>
<dbReference type="EMBL" id="JAHMUF010000038">
    <property type="protein sequence ID" value="KAG7191271.1"/>
    <property type="molecule type" value="Genomic_DNA"/>
</dbReference>
<organism evidence="2 3">
    <name type="scientific">Scheffersomyces spartinae</name>
    <dbReference type="NCBI Taxonomy" id="45513"/>
    <lineage>
        <taxon>Eukaryota</taxon>
        <taxon>Fungi</taxon>
        <taxon>Dikarya</taxon>
        <taxon>Ascomycota</taxon>
        <taxon>Saccharomycotina</taxon>
        <taxon>Pichiomycetes</taxon>
        <taxon>Debaryomycetaceae</taxon>
        <taxon>Scheffersomyces</taxon>
    </lineage>
</organism>
<feature type="signal peptide" evidence="1">
    <location>
        <begin position="1"/>
        <end position="19"/>
    </location>
</feature>
<proteinExistence type="predicted"/>